<keyword evidence="1" id="KW-1133">Transmembrane helix</keyword>
<dbReference type="Proteomes" id="UP000270411">
    <property type="component" value="Chromosome 2"/>
</dbReference>
<accession>A0A3G8H700</accession>
<protein>
    <submittedName>
        <fullName evidence="3">Glycosyltransferase</fullName>
    </submittedName>
</protein>
<dbReference type="EMBL" id="CP033970">
    <property type="protein sequence ID" value="AZG16009.1"/>
    <property type="molecule type" value="Genomic_DNA"/>
</dbReference>
<dbReference type="AlphaFoldDB" id="A0A3G8H700"/>
<name>A0A3G8H700_9BURK</name>
<dbReference type="InterPro" id="IPR001173">
    <property type="entry name" value="Glyco_trans_2-like"/>
</dbReference>
<reference evidence="4" key="1">
    <citation type="submission" date="2018-11" db="EMBL/GenBank/DDBJ databases">
        <title>FDA dAtabase for Regulatory Grade micrObial Sequences (FDA-ARGOS): Supporting development and validation of Infectious Disease Dx tests.</title>
        <authorList>
            <person name="Goldberg B."/>
            <person name="Campos J."/>
            <person name="Tallon L."/>
            <person name="Sadzewicz L."/>
            <person name="Zhao X."/>
            <person name="Vavikolanu K."/>
            <person name="Mehta A."/>
            <person name="Aluvathingal J."/>
            <person name="Nadendla S."/>
            <person name="Geyer C."/>
            <person name="Nandy P."/>
            <person name="Yan Y."/>
            <person name="Sichtig H."/>
        </authorList>
    </citation>
    <scope>NUCLEOTIDE SEQUENCE [LARGE SCALE GENOMIC DNA]</scope>
    <source>
        <strain evidence="4">FDAARGOS_614</strain>
    </source>
</reference>
<dbReference type="OrthoDB" id="8564828at2"/>
<keyword evidence="1" id="KW-0472">Membrane</keyword>
<dbReference type="Pfam" id="PF00535">
    <property type="entry name" value="Glycos_transf_2"/>
    <property type="match status" value="1"/>
</dbReference>
<dbReference type="KEGG" id="cpau:EHF44_21520"/>
<keyword evidence="1" id="KW-0812">Transmembrane</keyword>
<evidence type="ECO:0000259" key="2">
    <source>
        <dbReference type="Pfam" id="PF00535"/>
    </source>
</evidence>
<dbReference type="RefSeq" id="WP_124685740.1">
    <property type="nucleotide sequence ID" value="NZ_CP033970.1"/>
</dbReference>
<dbReference type="PANTHER" id="PTHR22916">
    <property type="entry name" value="GLYCOSYLTRANSFERASE"/>
    <property type="match status" value="1"/>
</dbReference>
<dbReference type="Gene3D" id="3.90.550.10">
    <property type="entry name" value="Spore Coat Polysaccharide Biosynthesis Protein SpsA, Chain A"/>
    <property type="match status" value="1"/>
</dbReference>
<dbReference type="InterPro" id="IPR029044">
    <property type="entry name" value="Nucleotide-diphossugar_trans"/>
</dbReference>
<evidence type="ECO:0000313" key="4">
    <source>
        <dbReference type="Proteomes" id="UP000270411"/>
    </source>
</evidence>
<keyword evidence="3" id="KW-0808">Transferase</keyword>
<feature type="domain" description="Glycosyltransferase 2-like" evidence="2">
    <location>
        <begin position="5"/>
        <end position="111"/>
    </location>
</feature>
<dbReference type="GO" id="GO:0016758">
    <property type="term" value="F:hexosyltransferase activity"/>
    <property type="evidence" value="ECO:0007669"/>
    <property type="project" value="UniProtKB-ARBA"/>
</dbReference>
<proteinExistence type="predicted"/>
<sequence length="236" mass="26102">MTQISVVTVNYNNRDGLARTMDSVAQQQADTFDVQYLVIDGGSTDGSVELARARAAEIDVFVSEPDNGVYAAMNKGLARATGEWVLFMNSGDCFARPDALSIVVQAAHEHRGAWLIYGDNISPRGLEPAAPLYRLRAGIIHACHQAMAFRVCDLRYDEKWRIYSDLDFVLQYYTRFKAKAFRHVPFALSLIEESGISASYPAAKRREKFGIIQQRMGLGGLVFALACSVLAAIDLL</sequence>
<organism evidence="3 4">
    <name type="scientific">Cupriavidus pauculus</name>
    <dbReference type="NCBI Taxonomy" id="82633"/>
    <lineage>
        <taxon>Bacteria</taxon>
        <taxon>Pseudomonadati</taxon>
        <taxon>Pseudomonadota</taxon>
        <taxon>Betaproteobacteria</taxon>
        <taxon>Burkholderiales</taxon>
        <taxon>Burkholderiaceae</taxon>
        <taxon>Cupriavidus</taxon>
    </lineage>
</organism>
<evidence type="ECO:0000256" key="1">
    <source>
        <dbReference type="SAM" id="Phobius"/>
    </source>
</evidence>
<feature type="transmembrane region" description="Helical" evidence="1">
    <location>
        <begin position="216"/>
        <end position="233"/>
    </location>
</feature>
<dbReference type="SUPFAM" id="SSF53448">
    <property type="entry name" value="Nucleotide-diphospho-sugar transferases"/>
    <property type="match status" value="1"/>
</dbReference>
<dbReference type="CDD" id="cd06433">
    <property type="entry name" value="GT_2_WfgS_like"/>
    <property type="match status" value="1"/>
</dbReference>
<evidence type="ECO:0000313" key="3">
    <source>
        <dbReference type="EMBL" id="AZG16009.1"/>
    </source>
</evidence>
<dbReference type="PANTHER" id="PTHR22916:SF67">
    <property type="entry name" value="COLANIC ACID BIOSYNTHESIS GLYCOSYL TRANSFERASE WCAE-RELATED"/>
    <property type="match status" value="1"/>
</dbReference>
<gene>
    <name evidence="3" type="ORF">EHF44_21520</name>
</gene>